<dbReference type="InParanoid" id="A0A369K8K4"/>
<evidence type="ECO:0000313" key="2">
    <source>
        <dbReference type="Proteomes" id="UP000076154"/>
    </source>
</evidence>
<dbReference type="Proteomes" id="UP000076154">
    <property type="component" value="Unassembled WGS sequence"/>
</dbReference>
<dbReference type="OrthoDB" id="3221235at2759"/>
<dbReference type="Gene3D" id="1.20.1280.50">
    <property type="match status" value="1"/>
</dbReference>
<accession>A0A369K8K4</accession>
<gene>
    <name evidence="1" type="ORF">Hypma_004880</name>
</gene>
<keyword evidence="2" id="KW-1185">Reference proteome</keyword>
<sequence>MVDSDQTPLHRVLSTNIEPSSSEAHEIRRCVDKSNALLLQLDPQITEAHVVLNALLERQKAEKNLLLLYQSALSSIRRLPPDVLLEIFLFTREWGRDKGAIPVKSRTVGPRPGKKPLAITHVCADWRRIALSFPLLWNTIEARPVRLLDASGDGPFVDPRLHSWLERTGASVALDITFNGPHQWSPTGDHPTASMAWIHPWMHRVQNLTLGGRLCDLPGGNWQSLETLKIDQLELWTAQSRYAVPRPWAGSTEPMEFPSLRHVGFRGSFRYLKFIPWQRLSELYLDLGWDALISRTTITALLSQTKALVHLTIHCSIYDEDEDDEHGADERIISPAAHPYVSLVHLESLSVNLQSKTSWLLDHVTLPILAKLHITKAKAWSQSVYRVFCSRSSLPLKLLVVQGWKVDDATFVDILKRTPSLIEIQVIDAFHITPTLISAMTPGRGLLAPNLEHLHVRYPSTFATQGVLKAPVEAVRQMISSRSGEPAPPVDRPYLVFANTMLIFSAKHPKRPCGKPQIREILRKEDKLPEADILHIFF</sequence>
<dbReference type="SUPFAM" id="SSF52047">
    <property type="entry name" value="RNI-like"/>
    <property type="match status" value="1"/>
</dbReference>
<comment type="caution">
    <text evidence="1">The sequence shown here is derived from an EMBL/GenBank/DDBJ whole genome shotgun (WGS) entry which is preliminary data.</text>
</comment>
<reference evidence="1" key="1">
    <citation type="submission" date="2018-04" db="EMBL/GenBank/DDBJ databases">
        <title>Whole genome sequencing of Hypsizygus marmoreus.</title>
        <authorList>
            <person name="Choi I.-G."/>
            <person name="Min B."/>
            <person name="Kim J.-G."/>
            <person name="Kim S."/>
            <person name="Oh Y.-L."/>
            <person name="Kong W.-S."/>
            <person name="Park H."/>
            <person name="Jeong J."/>
            <person name="Song E.-S."/>
        </authorList>
    </citation>
    <scope>NUCLEOTIDE SEQUENCE [LARGE SCALE GENOMIC DNA]</scope>
    <source>
        <strain evidence="1">51987-8</strain>
    </source>
</reference>
<dbReference type="EMBL" id="LUEZ02000003">
    <property type="protein sequence ID" value="RDB30921.1"/>
    <property type="molecule type" value="Genomic_DNA"/>
</dbReference>
<organism evidence="1 2">
    <name type="scientific">Hypsizygus marmoreus</name>
    <name type="common">White beech mushroom</name>
    <name type="synonym">Agaricus marmoreus</name>
    <dbReference type="NCBI Taxonomy" id="39966"/>
    <lineage>
        <taxon>Eukaryota</taxon>
        <taxon>Fungi</taxon>
        <taxon>Dikarya</taxon>
        <taxon>Basidiomycota</taxon>
        <taxon>Agaricomycotina</taxon>
        <taxon>Agaricomycetes</taxon>
        <taxon>Agaricomycetidae</taxon>
        <taxon>Agaricales</taxon>
        <taxon>Tricholomatineae</taxon>
        <taxon>Lyophyllaceae</taxon>
        <taxon>Hypsizygus</taxon>
    </lineage>
</organism>
<protein>
    <submittedName>
        <fullName evidence="1">Uncharacterized protein</fullName>
    </submittedName>
</protein>
<evidence type="ECO:0000313" key="1">
    <source>
        <dbReference type="EMBL" id="RDB30921.1"/>
    </source>
</evidence>
<proteinExistence type="predicted"/>
<dbReference type="AlphaFoldDB" id="A0A369K8K4"/>
<name>A0A369K8K4_HYPMA</name>